<dbReference type="Pfam" id="PF06983">
    <property type="entry name" value="3-dmu-9_3-mt"/>
    <property type="match status" value="1"/>
</dbReference>
<evidence type="ECO:0000259" key="1">
    <source>
        <dbReference type="Pfam" id="PF06983"/>
    </source>
</evidence>
<protein>
    <submittedName>
        <fullName evidence="2">3-demethylubiquinone-9 3-methyltransferase domain-containing protein</fullName>
    </submittedName>
</protein>
<organism evidence="2 3">
    <name type="scientific">Candidatus Accumulibacter aalborgensis</name>
    <dbReference type="NCBI Taxonomy" id="1860102"/>
    <lineage>
        <taxon>Bacteria</taxon>
        <taxon>Pseudomonadati</taxon>
        <taxon>Pseudomonadota</taxon>
        <taxon>Betaproteobacteria</taxon>
        <taxon>Candidatus Accumulibacter</taxon>
    </lineage>
</organism>
<proteinExistence type="predicted"/>
<keyword evidence="2" id="KW-0830">Ubiquinone</keyword>
<dbReference type="Gene3D" id="3.10.180.10">
    <property type="entry name" value="2,3-Dihydroxybiphenyl 1,2-Dioxygenase, domain 1"/>
    <property type="match status" value="1"/>
</dbReference>
<gene>
    <name evidence="2" type="ORF">ACCAA_240002</name>
</gene>
<dbReference type="InterPro" id="IPR028973">
    <property type="entry name" value="PhnB-like"/>
</dbReference>
<name>A0A1A8XKD8_9PROT</name>
<dbReference type="Proteomes" id="UP000199169">
    <property type="component" value="Unassembled WGS sequence"/>
</dbReference>
<keyword evidence="3" id="KW-1185">Reference proteome</keyword>
<dbReference type="STRING" id="1860102.ACCAA_240002"/>
<evidence type="ECO:0000313" key="3">
    <source>
        <dbReference type="Proteomes" id="UP000199169"/>
    </source>
</evidence>
<dbReference type="GO" id="GO:0008168">
    <property type="term" value="F:methyltransferase activity"/>
    <property type="evidence" value="ECO:0007669"/>
    <property type="project" value="UniProtKB-KW"/>
</dbReference>
<dbReference type="RefSeq" id="WP_186406665.1">
    <property type="nucleotide sequence ID" value="NZ_FLQX01000099.1"/>
</dbReference>
<keyword evidence="2" id="KW-0489">Methyltransferase</keyword>
<sequence>MSQLDTYLFFDGTCAEAMRFYEKTLGGTLEMMMTQAEAPASACVPAGSPERIMHASLALGDRRLMASDTMSGQPFEGMHGFSLSLSYPSVAAANEVFAALSAGGKVTMPMSQTFWVESFGMLVDRFGTAWMINGGKPAQMG</sequence>
<dbReference type="SUPFAM" id="SSF54593">
    <property type="entry name" value="Glyoxalase/Bleomycin resistance protein/Dihydroxybiphenyl dioxygenase"/>
    <property type="match status" value="1"/>
</dbReference>
<dbReference type="CDD" id="cd06588">
    <property type="entry name" value="PhnB_like"/>
    <property type="match status" value="1"/>
</dbReference>
<dbReference type="EMBL" id="FLQX01000099">
    <property type="protein sequence ID" value="SBT05600.1"/>
    <property type="molecule type" value="Genomic_DNA"/>
</dbReference>
<feature type="domain" description="PhnB-like" evidence="1">
    <location>
        <begin position="5"/>
        <end position="132"/>
    </location>
</feature>
<dbReference type="GO" id="GO:0032259">
    <property type="term" value="P:methylation"/>
    <property type="evidence" value="ECO:0007669"/>
    <property type="project" value="UniProtKB-KW"/>
</dbReference>
<reference evidence="2 3" key="1">
    <citation type="submission" date="2016-06" db="EMBL/GenBank/DDBJ databases">
        <authorList>
            <person name="Kjaerup R.B."/>
            <person name="Dalgaard T.S."/>
            <person name="Juul-Madsen H.R."/>
        </authorList>
    </citation>
    <scope>NUCLEOTIDE SEQUENCE [LARGE SCALE GENOMIC DNA]</scope>
    <source>
        <strain evidence="2">3</strain>
    </source>
</reference>
<dbReference type="PANTHER" id="PTHR33990:SF1">
    <property type="entry name" value="PROTEIN YJDN"/>
    <property type="match status" value="1"/>
</dbReference>
<accession>A0A1A8XKD8</accession>
<dbReference type="PANTHER" id="PTHR33990">
    <property type="entry name" value="PROTEIN YJDN-RELATED"/>
    <property type="match status" value="1"/>
</dbReference>
<dbReference type="AlphaFoldDB" id="A0A1A8XKD8"/>
<evidence type="ECO:0000313" key="2">
    <source>
        <dbReference type="EMBL" id="SBT05600.1"/>
    </source>
</evidence>
<dbReference type="InterPro" id="IPR029068">
    <property type="entry name" value="Glyas_Bleomycin-R_OHBP_Dase"/>
</dbReference>
<keyword evidence="2" id="KW-0808">Transferase</keyword>